<dbReference type="Proteomes" id="UP000199406">
    <property type="component" value="Unassembled WGS sequence"/>
</dbReference>
<dbReference type="STRING" id="1550231.SAMN05660662_0806"/>
<keyword evidence="3" id="KW-1185">Reference proteome</keyword>
<organism evidence="2 3">
    <name type="scientific">Blastococcus aurantiacus</name>
    <dbReference type="NCBI Taxonomy" id="1550231"/>
    <lineage>
        <taxon>Bacteria</taxon>
        <taxon>Bacillati</taxon>
        <taxon>Actinomycetota</taxon>
        <taxon>Actinomycetes</taxon>
        <taxon>Geodermatophilales</taxon>
        <taxon>Geodermatophilaceae</taxon>
        <taxon>Blastococcus</taxon>
    </lineage>
</organism>
<feature type="transmembrane region" description="Helical" evidence="1">
    <location>
        <begin position="90"/>
        <end position="112"/>
    </location>
</feature>
<feature type="transmembrane region" description="Helical" evidence="1">
    <location>
        <begin position="20"/>
        <end position="42"/>
    </location>
</feature>
<feature type="transmembrane region" description="Helical" evidence="1">
    <location>
        <begin position="317"/>
        <end position="335"/>
    </location>
</feature>
<dbReference type="AlphaFoldDB" id="A0A1G7HSY8"/>
<reference evidence="3" key="1">
    <citation type="submission" date="2016-10" db="EMBL/GenBank/DDBJ databases">
        <authorList>
            <person name="Varghese N."/>
            <person name="Submissions S."/>
        </authorList>
    </citation>
    <scope>NUCLEOTIDE SEQUENCE [LARGE SCALE GENOMIC DNA]</scope>
    <source>
        <strain evidence="3">DSM 44268</strain>
    </source>
</reference>
<gene>
    <name evidence="2" type="ORF">SAMN05660662_0806</name>
</gene>
<feature type="transmembrane region" description="Helical" evidence="1">
    <location>
        <begin position="211"/>
        <end position="230"/>
    </location>
</feature>
<dbReference type="RefSeq" id="WP_091763774.1">
    <property type="nucleotide sequence ID" value="NZ_FNBT01000001.1"/>
</dbReference>
<feature type="transmembrane region" description="Helical" evidence="1">
    <location>
        <begin position="171"/>
        <end position="199"/>
    </location>
</feature>
<evidence type="ECO:0000256" key="1">
    <source>
        <dbReference type="SAM" id="Phobius"/>
    </source>
</evidence>
<keyword evidence="1" id="KW-1133">Transmembrane helix</keyword>
<sequence>MTAPVADVTRARTAPAVARVLTAALLAAGALVVLARAAWYLVDRLDRPFPLTPYVFPQYWLDYGDGFVRRGLPGQLLRWVLGRPPDRGEAVLAATVLALAAVAGVLALAVALGRRAGSVSGGIAVAAAVVVSPLTLSLPVRDLGRPDSVGLAVLALLACLPWRRLPVPLAVGLVAALCGVATATQEFLLLVVAPVAVLALARCVPSRRARVLATGAALIPAAAVALLSAVRPARAAAVDRATAEAAAAGVPPPGALVPDHTSVLRLRYGFLDNLTAYYSLLDPLTVVATTLMWGGVAALTLGLVWQLMGGALRDRRFVAVLSSAVVVAGLLSCAGIDHRRWWALATMGGLAALVLLTPPSGAGAGQDRRRALLLLPAAALLVAAGWKMQLFPVFSLQV</sequence>
<accession>A0A1G7HSY8</accession>
<evidence type="ECO:0000313" key="2">
    <source>
        <dbReference type="EMBL" id="SDF03552.1"/>
    </source>
</evidence>
<feature type="transmembrane region" description="Helical" evidence="1">
    <location>
        <begin position="284"/>
        <end position="305"/>
    </location>
</feature>
<feature type="transmembrane region" description="Helical" evidence="1">
    <location>
        <begin position="341"/>
        <end position="359"/>
    </location>
</feature>
<dbReference type="OrthoDB" id="4750568at2"/>
<dbReference type="EMBL" id="FNBT01000001">
    <property type="protein sequence ID" value="SDF03552.1"/>
    <property type="molecule type" value="Genomic_DNA"/>
</dbReference>
<keyword evidence="1" id="KW-0812">Transmembrane</keyword>
<protein>
    <recommendedName>
        <fullName evidence="4">Dolichyl-phosphate-mannose-protein mannosyltransferase</fullName>
    </recommendedName>
</protein>
<keyword evidence="1" id="KW-0472">Membrane</keyword>
<name>A0A1G7HSY8_9ACTN</name>
<evidence type="ECO:0000313" key="3">
    <source>
        <dbReference type="Proteomes" id="UP000199406"/>
    </source>
</evidence>
<feature type="transmembrane region" description="Helical" evidence="1">
    <location>
        <begin position="118"/>
        <end position="136"/>
    </location>
</feature>
<proteinExistence type="predicted"/>
<feature type="transmembrane region" description="Helical" evidence="1">
    <location>
        <begin position="371"/>
        <end position="388"/>
    </location>
</feature>
<evidence type="ECO:0008006" key="4">
    <source>
        <dbReference type="Google" id="ProtNLM"/>
    </source>
</evidence>